<dbReference type="Proteomes" id="UP000752171">
    <property type="component" value="Unassembled WGS sequence"/>
</dbReference>
<dbReference type="EMBL" id="JAICCE010000014">
    <property type="protein sequence ID" value="KAG9268620.1"/>
    <property type="molecule type" value="Genomic_DNA"/>
</dbReference>
<dbReference type="PANTHER" id="PTHR21583">
    <property type="entry name" value="ELYS PROTEIN"/>
    <property type="match status" value="1"/>
</dbReference>
<comment type="subcellular location">
    <subcellularLocation>
        <location evidence="1">Nucleus</location>
    </subcellularLocation>
</comment>
<feature type="domain" description="ELYS-like" evidence="4">
    <location>
        <begin position="222"/>
        <end position="395"/>
    </location>
</feature>
<evidence type="ECO:0000256" key="2">
    <source>
        <dbReference type="ARBA" id="ARBA00023242"/>
    </source>
</evidence>
<sequence>MLLFLARGMLVEGAFTDGGTDFLPQAETTGTPAHRFSELSPLSSPPYEMFQTSKRMLNTEALWNNSLTDNNVKDIFCWLRCIITEDKDNAKNSLANFNCWLQCSLEMTKKELLTLWLTNGTYLIDGHMISWGCSNQEQQILRQHILLGRLVQWWSLTGLLPQYPDACEFKQISQMWRKMDQNHRRVSLKLRCDIEDKYRSSSLIQDIMARLVKQHGPLWVSEDCAYQTYPPPSLNALLNLVLVPHVDITCVQAIIMYFVLDVSNYLRCNDDLLKSFCRTFSIPPSFSQQICGFWLMDHGFVSDSMEMLLSPKASSPWLSLHHWAVLRTLLKRGERQAALKYLYYTTPAIESVQNARLYMDVLLQNNRVSEAWMLLRHGQLENKHLLKHFIHECENVCVCGEALTAVCKKLQPHLPERPDSVRPEATNQDNIKHELNSPEGKDQTSRPLSALLYKCLSNSSLTPEDLITHLRQTVTDLNSLQTTERVLVVWPEHLEITEENRNIHPTHPVCHNLPDTPDPAELQKAPQRSPELEQLEDELPALLQLVCVSPSVESSGTTSPDSITSACSFTTAPSSPLVVPSETPSAIYSSTETVQSPFSTCTQEDCQVLDNELRAPENLAQICCPDLTLTVDGSTEAMPFKSLRRGSAIELDIYECVVEISTSAVPENISDPTDSPIVETAQTKKRSKSKFNLPSQCYSNEDNQAVHSPAELPVDSHNFLTPDYEKAVYDKVVSEDIIKAENVTESLTSEQKAESFYPQESFSIETPETSSFLELEPLRRALSLPLAEEGFEVSRSDSQDSVDQPEILTSCAPSETMQDLEKKYVLKKRGDPCQSASLASLRSAVIETDFFTHQLHIPLGVSVSPCTSPTCSPQLSPSDQVRDKSPSQGKTTTAKVAMCFRTTPDGIGHCRVGSWWKQGLETRRASTGLLHAVEQVSAATKGQSQSRGSPGLLESSAKPKGGKKEVRRGGKEESTSRRGPRKVASHPVESGSSAHAERRDKRGKRFKQS</sequence>
<dbReference type="InterPro" id="IPR052620">
    <property type="entry name" value="ELYS/MEL-28_NucAsmblyFactor"/>
</dbReference>
<dbReference type="GO" id="GO:0005634">
    <property type="term" value="C:nucleus"/>
    <property type="evidence" value="ECO:0007669"/>
    <property type="project" value="UniProtKB-SubCell"/>
</dbReference>
<feature type="compositionally biased region" description="Polar residues" evidence="3">
    <location>
        <begin position="938"/>
        <end position="948"/>
    </location>
</feature>
<name>A0A8T2LAF3_ASTMX</name>
<feature type="region of interest" description="Disordered" evidence="3">
    <location>
        <begin position="414"/>
        <end position="445"/>
    </location>
</feature>
<feature type="compositionally biased region" description="Low complexity" evidence="3">
    <location>
        <begin position="868"/>
        <end position="878"/>
    </location>
</feature>
<accession>A0A8T2LAF3</accession>
<reference evidence="5 6" key="1">
    <citation type="submission" date="2021-07" db="EMBL/GenBank/DDBJ databases">
        <authorList>
            <person name="Imarazene B."/>
            <person name="Zahm M."/>
            <person name="Klopp C."/>
            <person name="Cabau C."/>
            <person name="Beille S."/>
            <person name="Jouanno E."/>
            <person name="Castinel A."/>
            <person name="Lluch J."/>
            <person name="Gil L."/>
            <person name="Kuchtly C."/>
            <person name="Lopez Roques C."/>
            <person name="Donnadieu C."/>
            <person name="Parrinello H."/>
            <person name="Journot L."/>
            <person name="Du K."/>
            <person name="Schartl M."/>
            <person name="Retaux S."/>
            <person name="Guiguen Y."/>
        </authorList>
    </citation>
    <scope>NUCLEOTIDE SEQUENCE [LARGE SCALE GENOMIC DNA]</scope>
    <source>
        <strain evidence="5">Pach_M1</strain>
        <tissue evidence="5">Testis</tissue>
    </source>
</reference>
<evidence type="ECO:0000313" key="5">
    <source>
        <dbReference type="EMBL" id="KAG9268620.1"/>
    </source>
</evidence>
<feature type="compositionally biased region" description="Basic and acidic residues" evidence="3">
    <location>
        <begin position="962"/>
        <end position="976"/>
    </location>
</feature>
<feature type="region of interest" description="Disordered" evidence="3">
    <location>
        <begin position="938"/>
        <end position="1009"/>
    </location>
</feature>
<evidence type="ECO:0000256" key="1">
    <source>
        <dbReference type="ARBA" id="ARBA00004123"/>
    </source>
</evidence>
<protein>
    <recommendedName>
        <fullName evidence="4">ELYS-like domain-containing protein</fullName>
    </recommendedName>
</protein>
<dbReference type="AlphaFoldDB" id="A0A8T2LAF3"/>
<gene>
    <name evidence="5" type="ORF">AMEX_G17612</name>
</gene>
<feature type="region of interest" description="Disordered" evidence="3">
    <location>
        <begin position="868"/>
        <end position="892"/>
    </location>
</feature>
<dbReference type="PANTHER" id="PTHR21583:SF8">
    <property type="entry name" value="PROTEIN ELYS"/>
    <property type="match status" value="1"/>
</dbReference>
<evidence type="ECO:0000259" key="4">
    <source>
        <dbReference type="Pfam" id="PF13934"/>
    </source>
</evidence>
<comment type="caution">
    <text evidence="5">The sequence shown here is derived from an EMBL/GenBank/DDBJ whole genome shotgun (WGS) entry which is preliminary data.</text>
</comment>
<feature type="compositionally biased region" description="Basic and acidic residues" evidence="3">
    <location>
        <begin position="430"/>
        <end position="444"/>
    </location>
</feature>
<dbReference type="Pfam" id="PF13934">
    <property type="entry name" value="ELYS"/>
    <property type="match status" value="1"/>
</dbReference>
<proteinExistence type="predicted"/>
<organism evidence="5 6">
    <name type="scientific">Astyanax mexicanus</name>
    <name type="common">Blind cave fish</name>
    <name type="synonym">Astyanax fasciatus mexicanus</name>
    <dbReference type="NCBI Taxonomy" id="7994"/>
    <lineage>
        <taxon>Eukaryota</taxon>
        <taxon>Metazoa</taxon>
        <taxon>Chordata</taxon>
        <taxon>Craniata</taxon>
        <taxon>Vertebrata</taxon>
        <taxon>Euteleostomi</taxon>
        <taxon>Actinopterygii</taxon>
        <taxon>Neopterygii</taxon>
        <taxon>Teleostei</taxon>
        <taxon>Ostariophysi</taxon>
        <taxon>Characiformes</taxon>
        <taxon>Characoidei</taxon>
        <taxon>Acestrorhamphidae</taxon>
        <taxon>Acestrorhamphinae</taxon>
        <taxon>Astyanax</taxon>
    </lineage>
</organism>
<evidence type="ECO:0000256" key="3">
    <source>
        <dbReference type="SAM" id="MobiDB-lite"/>
    </source>
</evidence>
<keyword evidence="2" id="KW-0539">Nucleus</keyword>
<evidence type="ECO:0000313" key="6">
    <source>
        <dbReference type="Proteomes" id="UP000752171"/>
    </source>
</evidence>
<dbReference type="InterPro" id="IPR025151">
    <property type="entry name" value="ELYS_dom"/>
</dbReference>